<keyword evidence="10" id="KW-0732">Signal</keyword>
<comment type="similarity">
    <text evidence="2 9">Belongs to the Wnt family.</text>
</comment>
<dbReference type="SMART" id="SM00097">
    <property type="entry name" value="WNT1"/>
    <property type="match status" value="1"/>
</dbReference>
<dbReference type="PANTHER" id="PTHR12027">
    <property type="entry name" value="WNT RELATED"/>
    <property type="match status" value="1"/>
</dbReference>
<reference evidence="12 13" key="1">
    <citation type="submission" date="2022-11" db="UniProtKB">
        <authorList>
            <consortium name="WormBaseParasite"/>
        </authorList>
    </citation>
    <scope>IDENTIFICATION</scope>
</reference>
<dbReference type="PROSITE" id="PS00246">
    <property type="entry name" value="WNT1"/>
    <property type="match status" value="1"/>
</dbReference>
<sequence>MNDRRMLIAATLFALLVSPLHAYNWLTLAMAGAHSYPDISQHEFDTICQSFGLNPVQTTICQQHPFAMPSVGKGARDSVDECRAQFRYERWNCTERFMIPSNTTKFAGLLDRTLNAGNRETAFISAITSAGIVHAVTKGCSTGNLTECGCDNRYTNGQMRGPNNEKWSWGGCSDNVDYGIKFAKQFLDRFEKDQFHAAKQVNHLMNLHNNMVGRESIVKLMRRQCRCHGVSGSCEFKTCWQQMPKFNEIGEVLKQRYNHFAVQVAKRAKKRLRRKERSERKVPLRENEIVFINRSPNYCERNDSLGILGTQGRECNQTSLQSDSCDLLCCGRGYNTREEVRSFRCGCKFVWCCYVKCRTCEETVQVHTCK</sequence>
<comment type="subcellular location">
    <subcellularLocation>
        <location evidence="1 9">Secreted</location>
        <location evidence="1 9">Extracellular space</location>
        <location evidence="1 9">Extracellular matrix</location>
    </subcellularLocation>
</comment>
<dbReference type="InterPro" id="IPR018161">
    <property type="entry name" value="Wnt_CS"/>
</dbReference>
<evidence type="ECO:0000256" key="7">
    <source>
        <dbReference type="ARBA" id="ARBA00023157"/>
    </source>
</evidence>
<evidence type="ECO:0000313" key="13">
    <source>
        <dbReference type="WBParaSite" id="PSAMB.scaffold67size88130.g1281.t1"/>
    </source>
</evidence>
<dbReference type="Pfam" id="PF00110">
    <property type="entry name" value="wnt"/>
    <property type="match status" value="1"/>
</dbReference>
<dbReference type="GO" id="GO:0030182">
    <property type="term" value="P:neuron differentiation"/>
    <property type="evidence" value="ECO:0007669"/>
    <property type="project" value="TreeGrafter"/>
</dbReference>
<dbReference type="WBParaSite" id="PSAMB.scaffold67size88130.g1281.t1">
    <property type="protein sequence ID" value="PSAMB.scaffold67size88130.g1281.t1"/>
    <property type="gene ID" value="PSAMB.scaffold67size88130.g1281"/>
</dbReference>
<evidence type="ECO:0000256" key="3">
    <source>
        <dbReference type="ARBA" id="ARBA00022473"/>
    </source>
</evidence>
<dbReference type="PRINTS" id="PR01349">
    <property type="entry name" value="WNTPROTEIN"/>
</dbReference>
<organism evidence="11 13">
    <name type="scientific">Plectus sambesii</name>
    <dbReference type="NCBI Taxonomy" id="2011161"/>
    <lineage>
        <taxon>Eukaryota</taxon>
        <taxon>Metazoa</taxon>
        <taxon>Ecdysozoa</taxon>
        <taxon>Nematoda</taxon>
        <taxon>Chromadorea</taxon>
        <taxon>Plectida</taxon>
        <taxon>Plectina</taxon>
        <taxon>Plectoidea</taxon>
        <taxon>Plectidae</taxon>
        <taxon>Plectus</taxon>
    </lineage>
</organism>
<dbReference type="GO" id="GO:0005125">
    <property type="term" value="F:cytokine activity"/>
    <property type="evidence" value="ECO:0007669"/>
    <property type="project" value="TreeGrafter"/>
</dbReference>
<evidence type="ECO:0000256" key="8">
    <source>
        <dbReference type="ARBA" id="ARBA00023288"/>
    </source>
</evidence>
<evidence type="ECO:0000256" key="2">
    <source>
        <dbReference type="ARBA" id="ARBA00005683"/>
    </source>
</evidence>
<dbReference type="CDD" id="cd19344">
    <property type="entry name" value="Wnt_Wnt16"/>
    <property type="match status" value="1"/>
</dbReference>
<name>A0A914X7Z0_9BILA</name>
<keyword evidence="11" id="KW-1185">Reference proteome</keyword>
<evidence type="ECO:0000256" key="6">
    <source>
        <dbReference type="ARBA" id="ARBA00022687"/>
    </source>
</evidence>
<dbReference type="Proteomes" id="UP000887566">
    <property type="component" value="Unplaced"/>
</dbReference>
<keyword evidence="3 9" id="KW-0217">Developmental protein</keyword>
<evidence type="ECO:0000256" key="9">
    <source>
        <dbReference type="RuleBase" id="RU003500"/>
    </source>
</evidence>
<evidence type="ECO:0000256" key="1">
    <source>
        <dbReference type="ARBA" id="ARBA00004498"/>
    </source>
</evidence>
<evidence type="ECO:0000256" key="4">
    <source>
        <dbReference type="ARBA" id="ARBA00022525"/>
    </source>
</evidence>
<dbReference type="WBParaSite" id="PSAMB.scaffold1532size30388.g13618.t1">
    <property type="protein sequence ID" value="PSAMB.scaffold1532size30388.g13618.t1"/>
    <property type="gene ID" value="PSAMB.scaffold1532size30388.g13618"/>
</dbReference>
<keyword evidence="6 9" id="KW-0879">Wnt signaling pathway</keyword>
<keyword evidence="7" id="KW-1015">Disulfide bond</keyword>
<dbReference type="Gene3D" id="3.30.2460.20">
    <property type="match status" value="1"/>
</dbReference>
<keyword evidence="8" id="KW-0449">Lipoprotein</keyword>
<evidence type="ECO:0000313" key="11">
    <source>
        <dbReference type="Proteomes" id="UP000887566"/>
    </source>
</evidence>
<dbReference type="FunFam" id="3.30.2460.20:FF:000001">
    <property type="entry name" value="Wnt homolog"/>
    <property type="match status" value="1"/>
</dbReference>
<evidence type="ECO:0000313" key="12">
    <source>
        <dbReference type="WBParaSite" id="PSAMB.scaffold1532size30388.g13618.t1"/>
    </source>
</evidence>
<evidence type="ECO:0000256" key="10">
    <source>
        <dbReference type="SAM" id="SignalP"/>
    </source>
</evidence>
<protein>
    <recommendedName>
        <fullName evidence="9">Protein Wnt</fullName>
    </recommendedName>
</protein>
<dbReference type="InterPro" id="IPR043158">
    <property type="entry name" value="Wnt_C"/>
</dbReference>
<feature type="chain" id="PRO_5041109719" description="Protein Wnt" evidence="10">
    <location>
        <begin position="23"/>
        <end position="370"/>
    </location>
</feature>
<dbReference type="GO" id="GO:0005615">
    <property type="term" value="C:extracellular space"/>
    <property type="evidence" value="ECO:0007669"/>
    <property type="project" value="TreeGrafter"/>
</dbReference>
<evidence type="ECO:0000256" key="5">
    <source>
        <dbReference type="ARBA" id="ARBA00022530"/>
    </source>
</evidence>
<proteinExistence type="inferred from homology"/>
<dbReference type="GO" id="GO:0005109">
    <property type="term" value="F:frizzled binding"/>
    <property type="evidence" value="ECO:0007669"/>
    <property type="project" value="TreeGrafter"/>
</dbReference>
<dbReference type="GO" id="GO:0060070">
    <property type="term" value="P:canonical Wnt signaling pathway"/>
    <property type="evidence" value="ECO:0007669"/>
    <property type="project" value="TreeGrafter"/>
</dbReference>
<dbReference type="GO" id="GO:0045165">
    <property type="term" value="P:cell fate commitment"/>
    <property type="evidence" value="ECO:0007669"/>
    <property type="project" value="TreeGrafter"/>
</dbReference>
<dbReference type="AlphaFoldDB" id="A0A914X7Z0"/>
<comment type="function">
    <text evidence="9">Ligand for members of the frizzled family of seven transmembrane receptors.</text>
</comment>
<dbReference type="InterPro" id="IPR005817">
    <property type="entry name" value="Wnt"/>
</dbReference>
<dbReference type="GO" id="GO:0000902">
    <property type="term" value="P:cell morphogenesis"/>
    <property type="evidence" value="ECO:0007669"/>
    <property type="project" value="UniProtKB-ARBA"/>
</dbReference>
<feature type="signal peptide" evidence="10">
    <location>
        <begin position="1"/>
        <end position="22"/>
    </location>
</feature>
<keyword evidence="5" id="KW-0272">Extracellular matrix</keyword>
<accession>A0A914X7Z0</accession>
<dbReference type="PANTHER" id="PTHR12027:SF70">
    <property type="entry name" value="PROTEIN WNT-16"/>
    <property type="match status" value="1"/>
</dbReference>
<keyword evidence="4" id="KW-0964">Secreted</keyword>